<feature type="non-terminal residue" evidence="1">
    <location>
        <position position="64"/>
    </location>
</feature>
<evidence type="ECO:0000313" key="1">
    <source>
        <dbReference type="EMBL" id="MCI55074.1"/>
    </source>
</evidence>
<dbReference type="AlphaFoldDB" id="A0A392T3K0"/>
<dbReference type="EMBL" id="LXQA010490133">
    <property type="protein sequence ID" value="MCI55074.1"/>
    <property type="molecule type" value="Genomic_DNA"/>
</dbReference>
<keyword evidence="2" id="KW-1185">Reference proteome</keyword>
<sequence length="64" mass="7239">MLELVRSPKIQRLVRAKQVFQSTEGIPGVEERVVLLVELSKIPVIVGSKRFFRRMDLATSGAEE</sequence>
<reference evidence="1 2" key="1">
    <citation type="journal article" date="2018" name="Front. Plant Sci.">
        <title>Red Clover (Trifolium pratense) and Zigzag Clover (T. medium) - A Picture of Genomic Similarities and Differences.</title>
        <authorList>
            <person name="Dluhosova J."/>
            <person name="Istvanek J."/>
            <person name="Nedelnik J."/>
            <person name="Repkova J."/>
        </authorList>
    </citation>
    <scope>NUCLEOTIDE SEQUENCE [LARGE SCALE GENOMIC DNA]</scope>
    <source>
        <strain evidence="2">cv. 10/8</strain>
        <tissue evidence="1">Leaf</tissue>
    </source>
</reference>
<accession>A0A392T3K0</accession>
<evidence type="ECO:0000313" key="2">
    <source>
        <dbReference type="Proteomes" id="UP000265520"/>
    </source>
</evidence>
<proteinExistence type="predicted"/>
<dbReference type="Proteomes" id="UP000265520">
    <property type="component" value="Unassembled WGS sequence"/>
</dbReference>
<organism evidence="1 2">
    <name type="scientific">Trifolium medium</name>
    <dbReference type="NCBI Taxonomy" id="97028"/>
    <lineage>
        <taxon>Eukaryota</taxon>
        <taxon>Viridiplantae</taxon>
        <taxon>Streptophyta</taxon>
        <taxon>Embryophyta</taxon>
        <taxon>Tracheophyta</taxon>
        <taxon>Spermatophyta</taxon>
        <taxon>Magnoliopsida</taxon>
        <taxon>eudicotyledons</taxon>
        <taxon>Gunneridae</taxon>
        <taxon>Pentapetalae</taxon>
        <taxon>rosids</taxon>
        <taxon>fabids</taxon>
        <taxon>Fabales</taxon>
        <taxon>Fabaceae</taxon>
        <taxon>Papilionoideae</taxon>
        <taxon>50 kb inversion clade</taxon>
        <taxon>NPAAA clade</taxon>
        <taxon>Hologalegina</taxon>
        <taxon>IRL clade</taxon>
        <taxon>Trifolieae</taxon>
        <taxon>Trifolium</taxon>
    </lineage>
</organism>
<comment type="caution">
    <text evidence="1">The sequence shown here is derived from an EMBL/GenBank/DDBJ whole genome shotgun (WGS) entry which is preliminary data.</text>
</comment>
<name>A0A392T3K0_9FABA</name>
<protein>
    <submittedName>
        <fullName evidence="1">Uncharacterized protein</fullName>
    </submittedName>
</protein>